<keyword evidence="2" id="KW-1185">Reference proteome</keyword>
<accession>A0AAV1AUJ4</accession>
<evidence type="ECO:0000313" key="1">
    <source>
        <dbReference type="EMBL" id="CAI8613538.1"/>
    </source>
</evidence>
<protein>
    <submittedName>
        <fullName evidence="1">Uncharacterized protein</fullName>
    </submittedName>
</protein>
<gene>
    <name evidence="1" type="ORF">VFH_V085400</name>
</gene>
<evidence type="ECO:0000313" key="2">
    <source>
        <dbReference type="Proteomes" id="UP001157006"/>
    </source>
</evidence>
<dbReference type="AlphaFoldDB" id="A0AAV1AUJ4"/>
<sequence length="140" mass="16201">MKRNPLILIYNEKKLFFLQVWIHQLITSSMARPLETVKDINESKDSWKIATTKVKDTGSAVKNVLSVIESLKKQVAMKHIVSLKVIRTYALNKTWWISFLMDIIRDIVDVKGNISAYKDRLRDEVSNMCLQPVKVNLQAI</sequence>
<dbReference type="Proteomes" id="UP001157006">
    <property type="component" value="Chromosome 5"/>
</dbReference>
<proteinExistence type="predicted"/>
<reference evidence="1 2" key="1">
    <citation type="submission" date="2023-01" db="EMBL/GenBank/DDBJ databases">
        <authorList>
            <person name="Kreplak J."/>
        </authorList>
    </citation>
    <scope>NUCLEOTIDE SEQUENCE [LARGE SCALE GENOMIC DNA]</scope>
</reference>
<name>A0AAV1AUJ4_VICFA</name>
<organism evidence="1 2">
    <name type="scientific">Vicia faba</name>
    <name type="common">Broad bean</name>
    <name type="synonym">Faba vulgaris</name>
    <dbReference type="NCBI Taxonomy" id="3906"/>
    <lineage>
        <taxon>Eukaryota</taxon>
        <taxon>Viridiplantae</taxon>
        <taxon>Streptophyta</taxon>
        <taxon>Embryophyta</taxon>
        <taxon>Tracheophyta</taxon>
        <taxon>Spermatophyta</taxon>
        <taxon>Magnoliopsida</taxon>
        <taxon>eudicotyledons</taxon>
        <taxon>Gunneridae</taxon>
        <taxon>Pentapetalae</taxon>
        <taxon>rosids</taxon>
        <taxon>fabids</taxon>
        <taxon>Fabales</taxon>
        <taxon>Fabaceae</taxon>
        <taxon>Papilionoideae</taxon>
        <taxon>50 kb inversion clade</taxon>
        <taxon>NPAAA clade</taxon>
        <taxon>Hologalegina</taxon>
        <taxon>IRL clade</taxon>
        <taxon>Fabeae</taxon>
        <taxon>Vicia</taxon>
    </lineage>
</organism>
<dbReference type="EMBL" id="OX451740">
    <property type="protein sequence ID" value="CAI8613538.1"/>
    <property type="molecule type" value="Genomic_DNA"/>
</dbReference>